<keyword evidence="3 6" id="KW-0677">Repeat</keyword>
<dbReference type="RefSeq" id="WP_187573593.1">
    <property type="nucleotide sequence ID" value="NZ_CP060731.1"/>
</dbReference>
<evidence type="ECO:0000256" key="6">
    <source>
        <dbReference type="HAMAP-Rule" id="MF_02201"/>
    </source>
</evidence>
<evidence type="ECO:0000259" key="7">
    <source>
        <dbReference type="PROSITE" id="PS51379"/>
    </source>
</evidence>
<sequence length="170" mass="17497">MDDIRSPSRRALLFGRVPATPPPAACRPPWSKSEPEFLAACTRCDACVRACPEQVLLRDADGLPRFEARAGECTFCGDCVAACGSGAFEPARDPPWTLVAGVSDTCLSAQGVVCASCREVCPASAIRVPPGARGAATVDPETCTGCGACVVPCPVDAIALHHAPAMEAVA</sequence>
<feature type="binding site" evidence="6">
    <location>
        <position position="153"/>
    </location>
    <ligand>
        <name>[4Fe-4S] cluster</name>
        <dbReference type="ChEBI" id="CHEBI:49883"/>
        <label>3</label>
    </ligand>
</feature>
<evidence type="ECO:0000256" key="2">
    <source>
        <dbReference type="ARBA" id="ARBA00022723"/>
    </source>
</evidence>
<dbReference type="SUPFAM" id="SSF54862">
    <property type="entry name" value="4Fe-4S ferredoxins"/>
    <property type="match status" value="1"/>
</dbReference>
<dbReference type="GO" id="GO:0005737">
    <property type="term" value="C:cytoplasm"/>
    <property type="evidence" value="ECO:0007669"/>
    <property type="project" value="UniProtKB-SubCell"/>
</dbReference>
<dbReference type="HAMAP" id="MF_02201">
    <property type="entry name" value="NapF"/>
    <property type="match status" value="1"/>
</dbReference>
<keyword evidence="4 6" id="KW-0408">Iron</keyword>
<keyword evidence="1 6" id="KW-0004">4Fe-4S</keyword>
<protein>
    <recommendedName>
        <fullName evidence="6">Ferredoxin-type protein NapF</fullName>
    </recommendedName>
</protein>
<evidence type="ECO:0000256" key="4">
    <source>
        <dbReference type="ARBA" id="ARBA00023004"/>
    </source>
</evidence>
<keyword evidence="6" id="KW-0963">Cytoplasm</keyword>
<dbReference type="NCBIfam" id="TIGR00402">
    <property type="entry name" value="napF"/>
    <property type="match status" value="1"/>
</dbReference>
<dbReference type="AlphaFoldDB" id="A0A7G9TDG9"/>
<dbReference type="InterPro" id="IPR017900">
    <property type="entry name" value="4Fe4S_Fe_S_CS"/>
</dbReference>
<dbReference type="Pfam" id="PF00037">
    <property type="entry name" value="Fer4"/>
    <property type="match status" value="1"/>
</dbReference>
<feature type="binding site" evidence="6">
    <location>
        <position position="41"/>
    </location>
    <ligand>
        <name>[4Fe-4S] cluster</name>
        <dbReference type="ChEBI" id="CHEBI:49883"/>
        <label>1</label>
    </ligand>
</feature>
<feature type="binding site" evidence="6">
    <location>
        <position position="47"/>
    </location>
    <ligand>
        <name>[4Fe-4S] cluster</name>
        <dbReference type="ChEBI" id="CHEBI:49883"/>
        <label>1</label>
    </ligand>
</feature>
<comment type="similarity">
    <text evidence="6">Belongs to the NapF family.</text>
</comment>
<comment type="subunit">
    <text evidence="6">Interacts with the cytoplasmic NapA precursor.</text>
</comment>
<dbReference type="PANTHER" id="PTHR43687:SF1">
    <property type="entry name" value="FERREDOXIN III"/>
    <property type="match status" value="1"/>
</dbReference>
<feature type="binding site" evidence="6">
    <location>
        <position position="83"/>
    </location>
    <ligand>
        <name>[4Fe-4S] cluster</name>
        <dbReference type="ChEBI" id="CHEBI:49883"/>
        <label>2</label>
    </ligand>
</feature>
<evidence type="ECO:0000313" key="9">
    <source>
        <dbReference type="Proteomes" id="UP000515838"/>
    </source>
</evidence>
<comment type="subcellular location">
    <subcellularLocation>
        <location evidence="6">Cytoplasm</location>
    </subcellularLocation>
</comment>
<dbReference type="Gene3D" id="3.30.70.20">
    <property type="match status" value="2"/>
</dbReference>
<evidence type="ECO:0000313" key="8">
    <source>
        <dbReference type="EMBL" id="QNN78144.1"/>
    </source>
</evidence>
<feature type="binding site" evidence="6">
    <location>
        <position position="76"/>
    </location>
    <ligand>
        <name>[4Fe-4S] cluster</name>
        <dbReference type="ChEBI" id="CHEBI:49883"/>
        <label>2</label>
    </ligand>
</feature>
<dbReference type="Proteomes" id="UP000515838">
    <property type="component" value="Chromosome"/>
</dbReference>
<accession>A0A7G9TDG9</accession>
<dbReference type="InterPro" id="IPR004496">
    <property type="entry name" value="NapF"/>
</dbReference>
<feature type="binding site" evidence="6">
    <location>
        <position position="146"/>
    </location>
    <ligand>
        <name>[4Fe-4S] cluster</name>
        <dbReference type="ChEBI" id="CHEBI:49883"/>
        <label>3</label>
    </ligand>
</feature>
<feature type="binding site" evidence="6">
    <location>
        <position position="73"/>
    </location>
    <ligand>
        <name>[4Fe-4S] cluster</name>
        <dbReference type="ChEBI" id="CHEBI:49883"/>
        <label>2</label>
    </ligand>
</feature>
<dbReference type="GO" id="GO:0051539">
    <property type="term" value="F:4 iron, 4 sulfur cluster binding"/>
    <property type="evidence" value="ECO:0007669"/>
    <property type="project" value="UniProtKB-UniRule"/>
</dbReference>
<dbReference type="InterPro" id="IPR017896">
    <property type="entry name" value="4Fe4S_Fe-S-bd"/>
</dbReference>
<proteinExistence type="inferred from homology"/>
<evidence type="ECO:0000256" key="5">
    <source>
        <dbReference type="ARBA" id="ARBA00023014"/>
    </source>
</evidence>
<evidence type="ECO:0000256" key="1">
    <source>
        <dbReference type="ARBA" id="ARBA00022485"/>
    </source>
</evidence>
<dbReference type="InterPro" id="IPR050572">
    <property type="entry name" value="Fe-S_Ferredoxin"/>
</dbReference>
<dbReference type="PROSITE" id="PS51379">
    <property type="entry name" value="4FE4S_FER_2"/>
    <property type="match status" value="3"/>
</dbReference>
<feature type="binding site" evidence="6">
    <location>
        <position position="149"/>
    </location>
    <ligand>
        <name>[4Fe-4S] cluster</name>
        <dbReference type="ChEBI" id="CHEBI:49883"/>
        <label>3</label>
    </ligand>
</feature>
<feature type="domain" description="4Fe-4S ferredoxin-type" evidence="7">
    <location>
        <begin position="33"/>
        <end position="61"/>
    </location>
</feature>
<feature type="binding site" evidence="6">
    <location>
        <position position="44"/>
    </location>
    <ligand>
        <name>[4Fe-4S] cluster</name>
        <dbReference type="ChEBI" id="CHEBI:49883"/>
        <label>1</label>
    </ligand>
</feature>
<name>A0A7G9TDG9_PSEMX</name>
<dbReference type="GeneID" id="81469618"/>
<keyword evidence="2 6" id="KW-0479">Metal-binding</keyword>
<dbReference type="PROSITE" id="PS00198">
    <property type="entry name" value="4FE4S_FER_1"/>
    <property type="match status" value="1"/>
</dbReference>
<comment type="cofactor">
    <cofactor evidence="6">
        <name>[4Fe-4S] cluster</name>
        <dbReference type="ChEBI" id="CHEBI:49883"/>
    </cofactor>
</comment>
<keyword evidence="5 6" id="KW-0411">Iron-sulfur</keyword>
<evidence type="ECO:0000256" key="3">
    <source>
        <dbReference type="ARBA" id="ARBA00022737"/>
    </source>
</evidence>
<organism evidence="8 9">
    <name type="scientific">Pseudoxanthomonas mexicana</name>
    <dbReference type="NCBI Taxonomy" id="128785"/>
    <lineage>
        <taxon>Bacteria</taxon>
        <taxon>Pseudomonadati</taxon>
        <taxon>Pseudomonadota</taxon>
        <taxon>Gammaproteobacteria</taxon>
        <taxon>Lysobacterales</taxon>
        <taxon>Lysobacteraceae</taxon>
        <taxon>Pseudoxanthomonas</taxon>
    </lineage>
</organism>
<dbReference type="PANTHER" id="PTHR43687">
    <property type="entry name" value="ADENYLYLSULFATE REDUCTASE, BETA SUBUNIT"/>
    <property type="match status" value="1"/>
</dbReference>
<feature type="binding site" evidence="6">
    <location>
        <position position="51"/>
    </location>
    <ligand>
        <name>[4Fe-4S] cluster</name>
        <dbReference type="ChEBI" id="CHEBI:49883"/>
        <label>1</label>
    </ligand>
</feature>
<dbReference type="GO" id="GO:0046872">
    <property type="term" value="F:metal ion binding"/>
    <property type="evidence" value="ECO:0007669"/>
    <property type="project" value="UniProtKB-KW"/>
</dbReference>
<dbReference type="EMBL" id="CP060731">
    <property type="protein sequence ID" value="QNN78144.1"/>
    <property type="molecule type" value="Genomic_DNA"/>
</dbReference>
<feature type="binding site" evidence="6">
    <location>
        <position position="79"/>
    </location>
    <ligand>
        <name>[4Fe-4S] cluster</name>
        <dbReference type="ChEBI" id="CHEBI:49883"/>
        <label>2</label>
    </ligand>
</feature>
<feature type="domain" description="4Fe-4S ferredoxin-type" evidence="7">
    <location>
        <begin position="64"/>
        <end position="93"/>
    </location>
</feature>
<reference evidence="8 9" key="1">
    <citation type="submission" date="2020-08" db="EMBL/GenBank/DDBJ databases">
        <title>Streptomycin Non-resistant strain, P. mexicana.</title>
        <authorList>
            <person name="Ganesh-Kumar S."/>
            <person name="Zhe T."/>
            <person name="Yu Z."/>
            <person name="Min Y."/>
        </authorList>
    </citation>
    <scope>NUCLEOTIDE SEQUENCE [LARGE SCALE GENOMIC DNA]</scope>
    <source>
        <strain evidence="8 9">GTZY2</strain>
    </source>
</reference>
<dbReference type="CDD" id="cd10564">
    <property type="entry name" value="NapF_like"/>
    <property type="match status" value="1"/>
</dbReference>
<feature type="binding site" evidence="6">
    <location>
        <position position="143"/>
    </location>
    <ligand>
        <name>[4Fe-4S] cluster</name>
        <dbReference type="ChEBI" id="CHEBI:49883"/>
        <label>3</label>
    </ligand>
</feature>
<comment type="function">
    <text evidence="6">Could be involved in the maturation of NapA, the catalytic subunit of the periplasmic nitrate reductase, before its export into the periplasm.</text>
</comment>
<feature type="domain" description="4Fe-4S ferredoxin-type" evidence="7">
    <location>
        <begin position="134"/>
        <end position="163"/>
    </location>
</feature>
<gene>
    <name evidence="6 8" type="primary">napF</name>
    <name evidence="8" type="ORF">IAE60_01490</name>
</gene>
<dbReference type="Pfam" id="PF13187">
    <property type="entry name" value="Fer4_9"/>
    <property type="match status" value="1"/>
</dbReference>